<dbReference type="PANTHER" id="PTHR21541:SF3">
    <property type="entry name" value="STRUCTURE-SPECIFIC ENDONUCLEASE SUBUNIT SLX4"/>
    <property type="match status" value="1"/>
</dbReference>
<proteinExistence type="inferred from homology"/>
<dbReference type="GO" id="GO:0033557">
    <property type="term" value="C:Slx1-Slx4 complex"/>
    <property type="evidence" value="ECO:0007669"/>
    <property type="project" value="InterPro"/>
</dbReference>
<dbReference type="CDD" id="cd22999">
    <property type="entry name" value="SAP_SLX4"/>
    <property type="match status" value="1"/>
</dbReference>
<organism evidence="9 10">
    <name type="scientific">Brassicogethes aeneus</name>
    <name type="common">Rape pollen beetle</name>
    <name type="synonym">Meligethes aeneus</name>
    <dbReference type="NCBI Taxonomy" id="1431903"/>
    <lineage>
        <taxon>Eukaryota</taxon>
        <taxon>Metazoa</taxon>
        <taxon>Ecdysozoa</taxon>
        <taxon>Arthropoda</taxon>
        <taxon>Hexapoda</taxon>
        <taxon>Insecta</taxon>
        <taxon>Pterygota</taxon>
        <taxon>Neoptera</taxon>
        <taxon>Endopterygota</taxon>
        <taxon>Coleoptera</taxon>
        <taxon>Polyphaga</taxon>
        <taxon>Cucujiformia</taxon>
        <taxon>Nitidulidae</taxon>
        <taxon>Meligethinae</taxon>
        <taxon>Brassicogethes</taxon>
    </lineage>
</organism>
<dbReference type="OrthoDB" id="5576441at2759"/>
<dbReference type="PANTHER" id="PTHR21541">
    <property type="entry name" value="BTB POZ DOMAIN CONTAINING 12"/>
    <property type="match status" value="1"/>
</dbReference>
<keyword evidence="6" id="KW-0539">Nucleus</keyword>
<protein>
    <recommendedName>
        <fullName evidence="7">Structure-specific endonuclease subunit SLX4</fullName>
    </recommendedName>
</protein>
<dbReference type="GO" id="GO:0000712">
    <property type="term" value="P:resolution of meiotic recombination intermediates"/>
    <property type="evidence" value="ECO:0007669"/>
    <property type="project" value="TreeGrafter"/>
</dbReference>
<name>A0A9P0BDZ3_BRAAE</name>
<comment type="subcellular location">
    <subcellularLocation>
        <location evidence="1">Nucleus</location>
    </subcellularLocation>
</comment>
<gene>
    <name evidence="9" type="ORF">MELIAE_LOCUS12411</name>
</gene>
<evidence type="ECO:0000313" key="9">
    <source>
        <dbReference type="EMBL" id="CAH0563647.1"/>
    </source>
</evidence>
<evidence type="ECO:0000256" key="7">
    <source>
        <dbReference type="ARBA" id="ARBA00029496"/>
    </source>
</evidence>
<sequence length="949" mass="109414">MKKANQNRGTTNMSTENQKSKSKPKTNSKTGKISKYFQNNIMDLNEVDSPYRNLVSDIKPQQNDSISDENDFKTPIITKKYAPPKILKEKKKKIKQTKLTTKFSSNKIDIDVNLDHLQMAIALSKSSYAEENPETPLEDMEDEKISVKFGTLKTTLEKFGFKSNKNIMGVQNKRSNELTYKKRKASKFKYITPTLVSRTTEDRESIITSKISLILSQNITNNQKKIQKDFTFITDIKNNLSEESFLFKLNNIPIDKLKQDFFYPESLNIPKSQIKSGYLLKNWSKIPGRDFSPTRSPNISIKDNDDLRDTTSNKDSTDIKEIYDDKKETSTIKDTKSLNNRSISPDLFGSDDENFDYITSNTSKLEITENIKPPKIKNKVELTCVGDTSDLEVAKILEKSQEILESISFEIKDTFEEIKDTKFDNKSTKMTFDSEIVNKDIKDSQIKVIDTYDLTLSSDDDDIKDTSDTDSKIENLNDIEEKTKETDIEIKDSHIHNLTLKKNSFCFDIKETETKIKDINYIHTISSDDEDLDSHISQKHDESLNKTKKLLEKSLNRSSISKSSASTSSNSINISKDLNYSSQSGITHYSSYSDRKISRYSFTYEDDDEQNMEKIRDICTQRSYDIVRDDSLGYNCTKSLNVTEYVTQMLNGEKKIETVSDSDDVEENSQCSSQTSFVSDEELNYSCHYATPVARRSLEQMDFVDKFCDYEPSLSPKNNISPKVTSLDNEKNMAEEIFNNTLDSTAVLNKVLDLEQEKVDSNIKTPSNYIIKKRDITPMPYYDEMDTPKIKKELDKFGLKPLKRQRGINLLKHIYDSTHPIVKHKSFEIDQELPICKKRRLSEAKTGNTAVIGECPNLCENIDDLIFERKFRAKIPSCRIPLQIVWHNFLHNHPDIFENILLYEPLQLEVIHKMLKELGYKFHIDDLLSFLDKKCITIRTAQGNQQKKK</sequence>
<dbReference type="AlphaFoldDB" id="A0A9P0BDZ3"/>
<feature type="compositionally biased region" description="Basic and acidic residues" evidence="8">
    <location>
        <begin position="302"/>
        <end position="314"/>
    </location>
</feature>
<evidence type="ECO:0000256" key="2">
    <source>
        <dbReference type="ARBA" id="ARBA00006661"/>
    </source>
</evidence>
<keyword evidence="5" id="KW-0234">DNA repair</keyword>
<keyword evidence="3" id="KW-0227">DNA damage</keyword>
<keyword evidence="10" id="KW-1185">Reference proteome</keyword>
<evidence type="ECO:0000256" key="8">
    <source>
        <dbReference type="SAM" id="MobiDB-lite"/>
    </source>
</evidence>
<evidence type="ECO:0000256" key="4">
    <source>
        <dbReference type="ARBA" id="ARBA00023172"/>
    </source>
</evidence>
<feature type="region of interest" description="Disordered" evidence="8">
    <location>
        <begin position="1"/>
        <end position="33"/>
    </location>
</feature>
<dbReference type="EMBL" id="OV121140">
    <property type="protein sequence ID" value="CAH0563647.1"/>
    <property type="molecule type" value="Genomic_DNA"/>
</dbReference>
<accession>A0A9P0BDZ3</accession>
<dbReference type="GO" id="GO:0006260">
    <property type="term" value="P:DNA replication"/>
    <property type="evidence" value="ECO:0007669"/>
    <property type="project" value="InterPro"/>
</dbReference>
<reference evidence="9" key="1">
    <citation type="submission" date="2021-12" db="EMBL/GenBank/DDBJ databases">
        <authorList>
            <person name="King R."/>
        </authorList>
    </citation>
    <scope>NUCLEOTIDE SEQUENCE</scope>
</reference>
<evidence type="ECO:0000256" key="5">
    <source>
        <dbReference type="ARBA" id="ARBA00023204"/>
    </source>
</evidence>
<comment type="similarity">
    <text evidence="2">Belongs to the SLX4 family.</text>
</comment>
<evidence type="ECO:0000256" key="6">
    <source>
        <dbReference type="ARBA" id="ARBA00023242"/>
    </source>
</evidence>
<dbReference type="InterPro" id="IPR018574">
    <property type="entry name" value="Structure-sp_endonuc_su_Slx4"/>
</dbReference>
<dbReference type="Proteomes" id="UP001154078">
    <property type="component" value="Chromosome 9"/>
</dbReference>
<feature type="region of interest" description="Disordered" evidence="8">
    <location>
        <begin position="294"/>
        <end position="314"/>
    </location>
</feature>
<evidence type="ECO:0000256" key="1">
    <source>
        <dbReference type="ARBA" id="ARBA00004123"/>
    </source>
</evidence>
<evidence type="ECO:0000313" key="10">
    <source>
        <dbReference type="Proteomes" id="UP001154078"/>
    </source>
</evidence>
<keyword evidence="4" id="KW-0233">DNA recombination</keyword>
<feature type="compositionally biased region" description="Polar residues" evidence="8">
    <location>
        <begin position="1"/>
        <end position="17"/>
    </location>
</feature>
<evidence type="ECO:0000256" key="3">
    <source>
        <dbReference type="ARBA" id="ARBA00022763"/>
    </source>
</evidence>
<dbReference type="Pfam" id="PF09494">
    <property type="entry name" value="Slx4"/>
    <property type="match status" value="1"/>
</dbReference>
<dbReference type="GO" id="GO:0006281">
    <property type="term" value="P:DNA repair"/>
    <property type="evidence" value="ECO:0007669"/>
    <property type="project" value="UniProtKB-KW"/>
</dbReference>